<evidence type="ECO:0000256" key="2">
    <source>
        <dbReference type="ARBA" id="ARBA00004319"/>
    </source>
</evidence>
<evidence type="ECO:0000256" key="5">
    <source>
        <dbReference type="ARBA" id="ARBA00022679"/>
    </source>
</evidence>
<evidence type="ECO:0000256" key="1">
    <source>
        <dbReference type="ARBA" id="ARBA00001913"/>
    </source>
</evidence>
<dbReference type="Proteomes" id="UP000663853">
    <property type="component" value="Unassembled WGS sequence"/>
</dbReference>
<dbReference type="Pfam" id="PF18402">
    <property type="entry name" value="Thioredoxin_14"/>
    <property type="match status" value="1"/>
</dbReference>
<name>A0A8H2X353_9AGAM</name>
<dbReference type="Pfam" id="PF18403">
    <property type="entry name" value="Thioredoxin_15"/>
    <property type="match status" value="1"/>
</dbReference>
<dbReference type="InterPro" id="IPR040694">
    <property type="entry name" value="UGGT_TRXL_2"/>
</dbReference>
<dbReference type="PANTHER" id="PTHR11226">
    <property type="entry name" value="UDP-GLUCOSE GLYCOPROTEIN:GLUCOSYLTRANSFERASE"/>
    <property type="match status" value="1"/>
</dbReference>
<feature type="compositionally biased region" description="Basic and acidic residues" evidence="9">
    <location>
        <begin position="1598"/>
        <end position="1607"/>
    </location>
</feature>
<evidence type="ECO:0000256" key="6">
    <source>
        <dbReference type="ARBA" id="ARBA00022729"/>
    </source>
</evidence>
<feature type="chain" id="PRO_5034106066" description="UDP-glucose:glycoprotein glucosyltransferase" evidence="10">
    <location>
        <begin position="20"/>
        <end position="1607"/>
    </location>
</feature>
<feature type="domain" description="Glucosyltransferase 24 catalytic" evidence="15">
    <location>
        <begin position="1264"/>
        <end position="1436"/>
    </location>
</feature>
<keyword evidence="7" id="KW-0256">Endoplasmic reticulum</keyword>
<evidence type="ECO:0000256" key="4">
    <source>
        <dbReference type="ARBA" id="ARBA00006351"/>
    </source>
</evidence>
<comment type="pathway">
    <text evidence="3">Protein modification; protein glycosylation.</text>
</comment>
<proteinExistence type="inferred from homology"/>
<dbReference type="Pfam" id="PF18400">
    <property type="entry name" value="Thioredoxin_12"/>
    <property type="match status" value="1"/>
</dbReference>
<keyword evidence="8" id="KW-0325">Glycoprotein</keyword>
<evidence type="ECO:0000313" key="17">
    <source>
        <dbReference type="Proteomes" id="UP000663853"/>
    </source>
</evidence>
<evidence type="ECO:0000256" key="8">
    <source>
        <dbReference type="ARBA" id="ARBA00023180"/>
    </source>
</evidence>
<evidence type="ECO:0000256" key="3">
    <source>
        <dbReference type="ARBA" id="ARBA00004922"/>
    </source>
</evidence>
<evidence type="ECO:0000259" key="11">
    <source>
        <dbReference type="Pfam" id="PF18400"/>
    </source>
</evidence>
<dbReference type="InterPro" id="IPR009448">
    <property type="entry name" value="UDP-g_GGtrans"/>
</dbReference>
<evidence type="ECO:0000259" key="13">
    <source>
        <dbReference type="Pfam" id="PF18402"/>
    </source>
</evidence>
<dbReference type="InterPro" id="IPR040497">
    <property type="entry name" value="Glyco_transf_24"/>
</dbReference>
<dbReference type="InterPro" id="IPR040693">
    <property type="entry name" value="UGGT_TRXL_1"/>
</dbReference>
<dbReference type="InterPro" id="IPR029044">
    <property type="entry name" value="Nucleotide-diphossugar_trans"/>
</dbReference>
<dbReference type="InterPro" id="IPR040525">
    <property type="entry name" value="UGGT_TRXL_4"/>
</dbReference>
<keyword evidence="6 10" id="KW-0732">Signal</keyword>
<feature type="domain" description="UGGT thioredoxin-like" evidence="12">
    <location>
        <begin position="293"/>
        <end position="430"/>
    </location>
</feature>
<dbReference type="GO" id="GO:0036503">
    <property type="term" value="P:ERAD pathway"/>
    <property type="evidence" value="ECO:0007669"/>
    <property type="project" value="TreeGrafter"/>
</dbReference>
<feature type="region of interest" description="Disordered" evidence="9">
    <location>
        <begin position="1577"/>
        <end position="1607"/>
    </location>
</feature>
<sequence>MRSLSALGTLGVAASLVAAESTFSPPVKISLTTSWAAPPLLLEIIETAAAEHPGRYFEILDALTDRSSSGLLGPLTEPTHKPQYVYNTALALLQARGFLTEPNALSAFEKNLALHSATPKIQAFYQLFGDPSRAPECASWVEWSGKQACTPEEANELLAEASSDSHVHTFPFDHIQKHAGKGCESPAIFYASLGSPNFHDLNLYLRSKSENPGFCYVLRYTPPKDAVIAGEDSRNTLSGYGVALDLKKMDYLALDDRGLRAKDGASDATAEETAKWEDYVSLLLSEHPHEDLDLTTPLTEAEISSLPLRATHLVMSSEDPLKALSHLSQNFPKHVVSVARRWDLGRTEELKAKHESVEAEVQANMHMVAGAGNMVWLNGVALPEADMNPFSLLRLLRRERQTVTSLLKANLTSEQAIHVLTNPAIGKASTASGPTDGVFDASDREEGGGAIVWLNDIEKDQRYARWPTSLTVLFRPLYPGQFPTVRRNCLNVIAALDLTRTSSISFIAQLANNLISRTLPFRFGYVPLIETPESRQVARLMKWMIESYGLEKAAQYFAMAASPADSVDFSILEGAYLRFTAQMLPPSETVPDFSSFAADPAQIQMVGHEFVPDEELQPAAAYAKRLRLGAQDGAGKGHVFINGKHFDYDDNFLRHLQTEMGVQVNFLQEQLYTGALADAPETDVSVFMYDLPTTAKRRNKFIYPSGNMKIYALDNLFDSVGATKQLKESFIYPAGEHATPLSIWIVGDMDNEETLTLAIEGLRGMSDDAKYRLGFIHTPSVGPSDVPSTQQPLVSPMLARLAATENYAEFPPSELAQILEEAKQLVVNSAYLHVQDNPVLLNLNNRLTGITNEGVNLEEFERTNAAGNALAKAVGLKSGERALIVNGRVIGPLAGSDFVTEDFGALVNYEAAKRVTPVVDALTAVRDDPAELDRPSYADLVARVSSITSSVLVPDPSEEGLFQSKSLARQRPYNELIGKDCTFEIGDNSTALFHIGLLLDPLSEAAQKWTSIVEWLATVPQTHIHIRLSPATALTEMPLKRFYRYNIQPRLTFDQDGFETRKPVEFHGLPVEPIYTLAMDVNPAWLVRPYISEADLDNIHLASLSDPKAGVEAIFHLDHLVIEGHAREENNAPPRGVQLQLTSLDGTPTADTQVVANLGYFQFRTGPGAFRLEIRPGRGRDVYTVESAGNEGWNSGHVNVTGTDITLTSFEGHTIYPRLNRQSGMESADVLAEPEKEESLWNRVSSLWGPKPTEVVSESKQADINIFTVASGHLYERFVSIMILSVMRNTKSTVKLWLIENFLSPSFLEFIPHLAEKYGFQYELVTYKWPSWLRAQKEKQRVIWGYKILFLDVLFPMDLKKVIFVDADQIVRTDLKELVDLDLHGAPYGYTPMGDDNEAMEGFRFWKQGYWKDALRGKPYHISALYVVDLVQFRKVRWLPVTDYVANTKACLQIPIRSLISIKASPSLCAVICRIIMIFVYLDLPNNMQDQVPIFSLDKDWLWCETWCDSARFDRAKTIDLCQNPLTKEPKLARARQIPEWTSYDNEIAEFARSLADSGKIRSRAISGSVDALASVGKKVDTSTIEESPVPTPDEQTIEGHREHEEL</sequence>
<comment type="similarity">
    <text evidence="4">Belongs to the glycosyltransferase 8 family.</text>
</comment>
<protein>
    <recommendedName>
        <fullName evidence="18">UDP-glucose:glycoprotein glucosyltransferase</fullName>
    </recommendedName>
</protein>
<dbReference type="CDD" id="cd06432">
    <property type="entry name" value="GT8_HUGT1_C_like"/>
    <property type="match status" value="1"/>
</dbReference>
<evidence type="ECO:0008006" key="18">
    <source>
        <dbReference type="Google" id="ProtNLM"/>
    </source>
</evidence>
<organism evidence="16 17">
    <name type="scientific">Rhizoctonia solani</name>
    <dbReference type="NCBI Taxonomy" id="456999"/>
    <lineage>
        <taxon>Eukaryota</taxon>
        <taxon>Fungi</taxon>
        <taxon>Dikarya</taxon>
        <taxon>Basidiomycota</taxon>
        <taxon>Agaricomycotina</taxon>
        <taxon>Agaricomycetes</taxon>
        <taxon>Cantharellales</taxon>
        <taxon>Ceratobasidiaceae</taxon>
        <taxon>Rhizoctonia</taxon>
    </lineage>
</organism>
<evidence type="ECO:0000256" key="7">
    <source>
        <dbReference type="ARBA" id="ARBA00022824"/>
    </source>
</evidence>
<reference evidence="16" key="1">
    <citation type="submission" date="2021-01" db="EMBL/GenBank/DDBJ databases">
        <authorList>
            <person name="Kaushik A."/>
        </authorList>
    </citation>
    <scope>NUCLEOTIDE SEQUENCE</scope>
    <source>
        <strain evidence="16">AG6-10EEA</strain>
    </source>
</reference>
<feature type="domain" description="UGGT thioredoxin-like" evidence="13">
    <location>
        <begin position="439"/>
        <end position="702"/>
    </location>
</feature>
<dbReference type="GO" id="GO:0051082">
    <property type="term" value="F:unfolded protein binding"/>
    <property type="evidence" value="ECO:0007669"/>
    <property type="project" value="TreeGrafter"/>
</dbReference>
<dbReference type="GO" id="GO:0003980">
    <property type="term" value="F:UDP-glucose:glycoprotein glucosyltransferase activity"/>
    <property type="evidence" value="ECO:0007669"/>
    <property type="project" value="InterPro"/>
</dbReference>
<evidence type="ECO:0000259" key="15">
    <source>
        <dbReference type="Pfam" id="PF18404"/>
    </source>
</evidence>
<feature type="signal peptide" evidence="10">
    <location>
        <begin position="1"/>
        <end position="19"/>
    </location>
</feature>
<dbReference type="Pfam" id="PF18401">
    <property type="entry name" value="Thioredoxin_13"/>
    <property type="match status" value="1"/>
</dbReference>
<keyword evidence="5" id="KW-0808">Transferase</keyword>
<feature type="domain" description="UGGT thioredoxin-like" evidence="11">
    <location>
        <begin position="37"/>
        <end position="225"/>
    </location>
</feature>
<evidence type="ECO:0000256" key="9">
    <source>
        <dbReference type="SAM" id="MobiDB-lite"/>
    </source>
</evidence>
<evidence type="ECO:0000313" key="16">
    <source>
        <dbReference type="EMBL" id="CAE6415912.1"/>
    </source>
</evidence>
<dbReference type="InterPro" id="IPR040692">
    <property type="entry name" value="UGGT_TRXL_3"/>
</dbReference>
<dbReference type="UniPathway" id="UPA00378"/>
<dbReference type="Pfam" id="PF18404">
    <property type="entry name" value="Glyco_transf_24"/>
    <property type="match status" value="2"/>
</dbReference>
<dbReference type="PANTHER" id="PTHR11226:SF0">
    <property type="entry name" value="UDP-GLUCOSE:GLYCOPROTEIN GLUCOSYLTRANSFERASE"/>
    <property type="match status" value="1"/>
</dbReference>
<evidence type="ECO:0000256" key="10">
    <source>
        <dbReference type="SAM" id="SignalP"/>
    </source>
</evidence>
<dbReference type="Pfam" id="PF06427">
    <property type="entry name" value="UDP-g_GGTase"/>
    <property type="match status" value="1"/>
</dbReference>
<evidence type="ECO:0000259" key="14">
    <source>
        <dbReference type="Pfam" id="PF18403"/>
    </source>
</evidence>
<dbReference type="Gene3D" id="3.90.550.10">
    <property type="entry name" value="Spore Coat Polysaccharide Biosynthesis Protein SpsA, Chain A"/>
    <property type="match status" value="1"/>
</dbReference>
<gene>
    <name evidence="16" type="ORF">RDB_LOCUS6202</name>
</gene>
<feature type="domain" description="UDP-glucose:glycoprotein glucosyltransferase thioredoxin-like" evidence="14">
    <location>
        <begin position="732"/>
        <end position="949"/>
    </location>
</feature>
<dbReference type="SUPFAM" id="SSF53448">
    <property type="entry name" value="Nucleotide-diphospho-sugar transferases"/>
    <property type="match status" value="1"/>
</dbReference>
<evidence type="ECO:0000259" key="12">
    <source>
        <dbReference type="Pfam" id="PF18401"/>
    </source>
</evidence>
<comment type="subcellular location">
    <subcellularLocation>
        <location evidence="2">Endoplasmic reticulum lumen</location>
    </subcellularLocation>
</comment>
<dbReference type="EMBL" id="CAJMXA010000096">
    <property type="protein sequence ID" value="CAE6415912.1"/>
    <property type="molecule type" value="Genomic_DNA"/>
</dbReference>
<feature type="domain" description="Glucosyltransferase 24 catalytic" evidence="15">
    <location>
        <begin position="1483"/>
        <end position="1550"/>
    </location>
</feature>
<dbReference type="GO" id="GO:0018279">
    <property type="term" value="P:protein N-linked glycosylation via asparagine"/>
    <property type="evidence" value="ECO:0007669"/>
    <property type="project" value="TreeGrafter"/>
</dbReference>
<comment type="caution">
    <text evidence="16">The sequence shown here is derived from an EMBL/GenBank/DDBJ whole genome shotgun (WGS) entry which is preliminary data.</text>
</comment>
<comment type="cofactor">
    <cofactor evidence="1">
        <name>Ca(2+)</name>
        <dbReference type="ChEBI" id="CHEBI:29108"/>
    </cofactor>
</comment>
<accession>A0A8H2X353</accession>
<dbReference type="GO" id="GO:0005788">
    <property type="term" value="C:endoplasmic reticulum lumen"/>
    <property type="evidence" value="ECO:0007669"/>
    <property type="project" value="UniProtKB-SubCell"/>
</dbReference>